<dbReference type="AlphaFoldDB" id="A0A081C4A1"/>
<dbReference type="PANTHER" id="PTHR43409:SF7">
    <property type="entry name" value="BLL1977 PROTEIN"/>
    <property type="match status" value="1"/>
</dbReference>
<keyword evidence="3" id="KW-0479">Metal-binding</keyword>
<feature type="domain" description="Radical SAM core" evidence="6">
    <location>
        <begin position="260"/>
        <end position="483"/>
    </location>
</feature>
<dbReference type="InterPro" id="IPR051198">
    <property type="entry name" value="BchE-like"/>
</dbReference>
<dbReference type="STRING" id="1499967.U27_06390"/>
<dbReference type="PANTHER" id="PTHR43409">
    <property type="entry name" value="ANAEROBIC MAGNESIUM-PROTOPORPHYRIN IX MONOMETHYL ESTER CYCLASE-RELATED"/>
    <property type="match status" value="1"/>
</dbReference>
<gene>
    <name evidence="7" type="ORF">U27_06390</name>
</gene>
<evidence type="ECO:0000256" key="4">
    <source>
        <dbReference type="ARBA" id="ARBA00023004"/>
    </source>
</evidence>
<dbReference type="InterPro" id="IPR007197">
    <property type="entry name" value="rSAM"/>
</dbReference>
<keyword evidence="5" id="KW-0411">Iron-sulfur</keyword>
<dbReference type="SUPFAM" id="SSF102114">
    <property type="entry name" value="Radical SAM enzymes"/>
    <property type="match status" value="1"/>
</dbReference>
<evidence type="ECO:0000256" key="5">
    <source>
        <dbReference type="ARBA" id="ARBA00023014"/>
    </source>
</evidence>
<dbReference type="GO" id="GO:0051536">
    <property type="term" value="F:iron-sulfur cluster binding"/>
    <property type="evidence" value="ECO:0007669"/>
    <property type="project" value="UniProtKB-KW"/>
</dbReference>
<keyword evidence="8" id="KW-1185">Reference proteome</keyword>
<dbReference type="SFLD" id="SFLDG01082">
    <property type="entry name" value="B12-binding_domain_containing"/>
    <property type="match status" value="1"/>
</dbReference>
<dbReference type="Pfam" id="PF04055">
    <property type="entry name" value="Radical_SAM"/>
    <property type="match status" value="1"/>
</dbReference>
<dbReference type="SFLD" id="SFLDS00029">
    <property type="entry name" value="Radical_SAM"/>
    <property type="match status" value="1"/>
</dbReference>
<dbReference type="EMBL" id="DF820470">
    <property type="protein sequence ID" value="GAK59406.1"/>
    <property type="molecule type" value="Genomic_DNA"/>
</dbReference>
<keyword evidence="4" id="KW-0408">Iron</keyword>
<protein>
    <recommendedName>
        <fullName evidence="6">Radical SAM core domain-containing protein</fullName>
    </recommendedName>
</protein>
<keyword evidence="2" id="KW-0949">S-adenosyl-L-methionine</keyword>
<dbReference type="SMART" id="SM00729">
    <property type="entry name" value="Elp3"/>
    <property type="match status" value="1"/>
</dbReference>
<evidence type="ECO:0000313" key="7">
    <source>
        <dbReference type="EMBL" id="GAK59406.1"/>
    </source>
</evidence>
<dbReference type="GO" id="GO:0005829">
    <property type="term" value="C:cytosol"/>
    <property type="evidence" value="ECO:0007669"/>
    <property type="project" value="TreeGrafter"/>
</dbReference>
<name>A0A081C4A1_VECG1</name>
<dbReference type="HOGENOM" id="CLU_486392_0_0_0"/>
<accession>A0A081C4A1</accession>
<evidence type="ECO:0000256" key="3">
    <source>
        <dbReference type="ARBA" id="ARBA00022723"/>
    </source>
</evidence>
<evidence type="ECO:0000259" key="6">
    <source>
        <dbReference type="PROSITE" id="PS51918"/>
    </source>
</evidence>
<dbReference type="Proteomes" id="UP000030661">
    <property type="component" value="Unassembled WGS sequence"/>
</dbReference>
<dbReference type="GO" id="GO:0003824">
    <property type="term" value="F:catalytic activity"/>
    <property type="evidence" value="ECO:0007669"/>
    <property type="project" value="InterPro"/>
</dbReference>
<sequence>MTILKRKERDLNKITLKTLLLYPPGSPRHNICPLLSISQLHAFLKSRGYSGLVVEDLSKPSKMYQYFGRLSDLIPRKFYPFLKYILSSITKKIIQYQSSRTPSPDIITSSLDAIITSAIQYEGERVNKYYNYAANLIKNDNIRIVGFSVFYPIQLYYSLILAKLLKMSHKHLFIIIGGVLITKHAAILSKNTELCKFIDGFIIFDGEEPLAELIYQLEHSHDFSKIPNLYFKNGNGTCTRTPDTFHANADYIFEPIFKDASRYSALPIRTSYGCPWGRCTFCTYRLLHQQFSQGTVENIVTMIKNLQYKYTISKFRIIDDFLTPRFLKEFSDTLVKEHVTIQWWTYLALLPGLNESIIQSMAQSGCSQVIVGLESMSSRILKLMGKPHIPEDAKRIFRILKKVGIEIIVDVIFGFPTETQQEASMTLDFLINNKELYDFVVMQPFCLEEGTTVFNEPDKFGITKIFYEDKHGVAIKWDRLGYRYEVHAGMGQQESKAFTEKAKAILKYRCF</sequence>
<evidence type="ECO:0000256" key="1">
    <source>
        <dbReference type="ARBA" id="ARBA00001966"/>
    </source>
</evidence>
<proteinExistence type="predicted"/>
<comment type="cofactor">
    <cofactor evidence="1">
        <name>[4Fe-4S] cluster</name>
        <dbReference type="ChEBI" id="CHEBI:49883"/>
    </cofactor>
</comment>
<dbReference type="Gene3D" id="3.80.30.20">
    <property type="entry name" value="tm_1862 like domain"/>
    <property type="match status" value="1"/>
</dbReference>
<dbReference type="PROSITE" id="PS51918">
    <property type="entry name" value="RADICAL_SAM"/>
    <property type="match status" value="1"/>
</dbReference>
<reference evidence="7" key="1">
    <citation type="journal article" date="2015" name="PeerJ">
        <title>First genomic representation of candidate bacterial phylum KSB3 points to enhanced environmental sensing as a trigger of wastewater bulking.</title>
        <authorList>
            <person name="Sekiguchi Y."/>
            <person name="Ohashi A."/>
            <person name="Parks D.H."/>
            <person name="Yamauchi T."/>
            <person name="Tyson G.W."/>
            <person name="Hugenholtz P."/>
        </authorList>
    </citation>
    <scope>NUCLEOTIDE SEQUENCE [LARGE SCALE GENOMIC DNA]</scope>
</reference>
<dbReference type="InterPro" id="IPR006638">
    <property type="entry name" value="Elp3/MiaA/NifB-like_rSAM"/>
</dbReference>
<dbReference type="InterPro" id="IPR058240">
    <property type="entry name" value="rSAM_sf"/>
</dbReference>
<evidence type="ECO:0000313" key="8">
    <source>
        <dbReference type="Proteomes" id="UP000030661"/>
    </source>
</evidence>
<evidence type="ECO:0000256" key="2">
    <source>
        <dbReference type="ARBA" id="ARBA00022691"/>
    </source>
</evidence>
<organism evidence="7">
    <name type="scientific">Vecturithrix granuli</name>
    <dbReference type="NCBI Taxonomy" id="1499967"/>
    <lineage>
        <taxon>Bacteria</taxon>
        <taxon>Candidatus Moduliflexota</taxon>
        <taxon>Candidatus Vecturitrichia</taxon>
        <taxon>Candidatus Vecturitrichales</taxon>
        <taxon>Candidatus Vecturitrichaceae</taxon>
        <taxon>Candidatus Vecturithrix</taxon>
    </lineage>
</organism>
<dbReference type="InterPro" id="IPR023404">
    <property type="entry name" value="rSAM_horseshoe"/>
</dbReference>
<dbReference type="Gene3D" id="3.40.50.280">
    <property type="entry name" value="Cobalamin-binding domain"/>
    <property type="match status" value="1"/>
</dbReference>
<dbReference type="GO" id="GO:0046872">
    <property type="term" value="F:metal ion binding"/>
    <property type="evidence" value="ECO:0007669"/>
    <property type="project" value="UniProtKB-KW"/>
</dbReference>